<feature type="domain" description="ABC transporter" evidence="6">
    <location>
        <begin position="2"/>
        <end position="242"/>
    </location>
</feature>
<accession>Q2FRD9</accession>
<dbReference type="HOGENOM" id="CLU_000604_86_7_2"/>
<name>Q2FRD9_METHJ</name>
<evidence type="ECO:0000313" key="8">
    <source>
        <dbReference type="Proteomes" id="UP000001941"/>
    </source>
</evidence>
<dbReference type="InterPro" id="IPR050095">
    <property type="entry name" value="ECF_ABC_transporter_ATP-bd"/>
</dbReference>
<dbReference type="PANTHER" id="PTHR43553">
    <property type="entry name" value="HEAVY METAL TRANSPORTER"/>
    <property type="match status" value="1"/>
</dbReference>
<evidence type="ECO:0000256" key="5">
    <source>
        <dbReference type="ARBA" id="ARBA00025157"/>
    </source>
</evidence>
<evidence type="ECO:0000256" key="1">
    <source>
        <dbReference type="ARBA" id="ARBA00004236"/>
    </source>
</evidence>
<dbReference type="PROSITE" id="PS50893">
    <property type="entry name" value="ABC_TRANSPORTER_2"/>
    <property type="match status" value="2"/>
</dbReference>
<evidence type="ECO:0000256" key="3">
    <source>
        <dbReference type="ARBA" id="ARBA00022741"/>
    </source>
</evidence>
<comment type="function">
    <text evidence="5">Probably part of an ABC transporter complex. Responsible for energy coupling to the transport system.</text>
</comment>
<dbReference type="KEGG" id="mhu:Mhun_1609"/>
<dbReference type="InParanoid" id="Q2FRD9"/>
<keyword evidence="3" id="KW-0547">Nucleotide-binding</keyword>
<dbReference type="InterPro" id="IPR015856">
    <property type="entry name" value="ABC_transpr_CbiO/EcfA_su"/>
</dbReference>
<proteinExistence type="predicted"/>
<keyword evidence="4" id="KW-0067">ATP-binding</keyword>
<dbReference type="GO" id="GO:0016887">
    <property type="term" value="F:ATP hydrolysis activity"/>
    <property type="evidence" value="ECO:0007669"/>
    <property type="project" value="InterPro"/>
</dbReference>
<keyword evidence="8" id="KW-1185">Reference proteome</keyword>
<evidence type="ECO:0000259" key="6">
    <source>
        <dbReference type="PROSITE" id="PS50893"/>
    </source>
</evidence>
<comment type="subcellular location">
    <subcellularLocation>
        <location evidence="1">Cell membrane</location>
    </subcellularLocation>
</comment>
<dbReference type="GO" id="GO:0043190">
    <property type="term" value="C:ATP-binding cassette (ABC) transporter complex"/>
    <property type="evidence" value="ECO:0007669"/>
    <property type="project" value="TreeGrafter"/>
</dbReference>
<reference evidence="8" key="1">
    <citation type="journal article" date="2016" name="Stand. Genomic Sci.">
        <title>Complete genome sequence of Methanospirillum hungatei type strain JF1.</title>
        <authorList>
            <person name="Gunsalus R.P."/>
            <person name="Cook L.E."/>
            <person name="Crable B."/>
            <person name="Rohlin L."/>
            <person name="McDonald E."/>
            <person name="Mouttaki H."/>
            <person name="Sieber J.R."/>
            <person name="Poweleit N."/>
            <person name="Zhou H."/>
            <person name="Lapidus A.L."/>
            <person name="Daligault H.E."/>
            <person name="Land M."/>
            <person name="Gilna P."/>
            <person name="Ivanova N."/>
            <person name="Kyrpides N."/>
            <person name="Culley D.E."/>
            <person name="McInerney M.J."/>
        </authorList>
    </citation>
    <scope>NUCLEOTIDE SEQUENCE [LARGE SCALE GENOMIC DNA]</scope>
    <source>
        <strain evidence="8">ATCC 27890 / DSM 864 / NBRC 100397 / JF-1</strain>
    </source>
</reference>
<dbReference type="GeneID" id="40920501"/>
<dbReference type="GO" id="GO:0042626">
    <property type="term" value="F:ATPase-coupled transmembrane transporter activity"/>
    <property type="evidence" value="ECO:0007669"/>
    <property type="project" value="TreeGrafter"/>
</dbReference>
<dbReference type="STRING" id="323259.Mhun_1609"/>
<dbReference type="CDD" id="cd03225">
    <property type="entry name" value="ABC_cobalt_CbiO_domain1"/>
    <property type="match status" value="2"/>
</dbReference>
<dbReference type="PROSITE" id="PS00211">
    <property type="entry name" value="ABC_TRANSPORTER_1"/>
    <property type="match status" value="1"/>
</dbReference>
<dbReference type="Gene3D" id="3.40.50.300">
    <property type="entry name" value="P-loop containing nucleotide triphosphate hydrolases"/>
    <property type="match status" value="2"/>
</dbReference>
<dbReference type="InterPro" id="IPR003439">
    <property type="entry name" value="ABC_transporter-like_ATP-bd"/>
</dbReference>
<gene>
    <name evidence="7" type="ordered locus">Mhun_1609</name>
</gene>
<dbReference type="SUPFAM" id="SSF52540">
    <property type="entry name" value="P-loop containing nucleoside triphosphate hydrolases"/>
    <property type="match status" value="2"/>
</dbReference>
<dbReference type="AlphaFoldDB" id="Q2FRD9"/>
<dbReference type="InterPro" id="IPR003593">
    <property type="entry name" value="AAA+_ATPase"/>
</dbReference>
<dbReference type="EMBL" id="CP000254">
    <property type="protein sequence ID" value="ABD41340.1"/>
    <property type="molecule type" value="Genomic_DNA"/>
</dbReference>
<dbReference type="PANTHER" id="PTHR43553:SF21">
    <property type="entry name" value="ABC TRANSPORTER ATP-BINDING PROTEIN MA_1418-RELATED"/>
    <property type="match status" value="1"/>
</dbReference>
<sequence length="478" mass="51977">MILATALSYTYPVGVRPALRDITLSIGAGELVLVTGPTAAGKTTLCYALSGILQHEFGGTCSGYLALNGRPVTEYAGVGELNRYVSMVFDDADSQLIFTSVEEELASGLETRIDSKQEIEDRVRDVMELCGITHLRERPPYALSGGQKQRVAIAAALAMDTDIIILDEPTSELDVVATSRIIEILQDLKARGKTIIIVDHSLEGYRNVADRVIVMEEGHISREGTFNEIFPEQQGSMKALYTDPDLEPYSPVNRPVIATIDSLIKRYGTIEALSGVSLTLYEGEFIAILGENGSGKTTLVKHLNGLLRPDEGSVHVRSLDAATAPVIDLVKQTGLVFQNPDTMLFADSVRDEIMFGLENIGADSPDQVIGGVLAMVGLSGSEATYPRHLSRGERQRLAVACILAMKPGLIILDEPTTGLDEKESDRMMDLMLTLQKSGHTIIMVTHNMRIAEEYASRIIAMENGRVIGDYHNLKGRAS</sequence>
<dbReference type="InterPro" id="IPR027417">
    <property type="entry name" value="P-loop_NTPase"/>
</dbReference>
<organism evidence="7 8">
    <name type="scientific">Methanospirillum hungatei JF-1 (strain ATCC 27890 / DSM 864 / NBRC 100397 / JF-1)</name>
    <dbReference type="NCBI Taxonomy" id="323259"/>
    <lineage>
        <taxon>Archaea</taxon>
        <taxon>Methanobacteriati</taxon>
        <taxon>Methanobacteriota</taxon>
        <taxon>Stenosarchaea group</taxon>
        <taxon>Methanomicrobia</taxon>
        <taxon>Methanomicrobiales</taxon>
        <taxon>Methanospirillaceae</taxon>
        <taxon>Methanospirillum</taxon>
    </lineage>
</organism>
<feature type="domain" description="ABC transporter" evidence="6">
    <location>
        <begin position="258"/>
        <end position="477"/>
    </location>
</feature>
<dbReference type="EnsemblBacteria" id="ABD41340">
    <property type="protein sequence ID" value="ABD41340"/>
    <property type="gene ID" value="Mhun_1609"/>
</dbReference>
<dbReference type="Proteomes" id="UP000001941">
    <property type="component" value="Chromosome"/>
</dbReference>
<evidence type="ECO:0000256" key="2">
    <source>
        <dbReference type="ARBA" id="ARBA00022448"/>
    </source>
</evidence>
<dbReference type="RefSeq" id="WP_011448605.1">
    <property type="nucleotide sequence ID" value="NC_007796.1"/>
</dbReference>
<dbReference type="Pfam" id="PF00005">
    <property type="entry name" value="ABC_tran"/>
    <property type="match status" value="2"/>
</dbReference>
<dbReference type="SMART" id="SM00382">
    <property type="entry name" value="AAA"/>
    <property type="match status" value="2"/>
</dbReference>
<evidence type="ECO:0000256" key="4">
    <source>
        <dbReference type="ARBA" id="ARBA00022840"/>
    </source>
</evidence>
<dbReference type="InterPro" id="IPR017871">
    <property type="entry name" value="ABC_transporter-like_CS"/>
</dbReference>
<protein>
    <submittedName>
        <fullName evidence="7">ABC transporter related protein</fullName>
    </submittedName>
</protein>
<keyword evidence="2" id="KW-0813">Transport</keyword>
<dbReference type="eggNOG" id="arCOG00188">
    <property type="taxonomic scope" value="Archaea"/>
</dbReference>
<dbReference type="GO" id="GO:0005524">
    <property type="term" value="F:ATP binding"/>
    <property type="evidence" value="ECO:0007669"/>
    <property type="project" value="UniProtKB-KW"/>
</dbReference>
<evidence type="ECO:0000313" key="7">
    <source>
        <dbReference type="EMBL" id="ABD41340.1"/>
    </source>
</evidence>